<dbReference type="EMBL" id="QPJJ01000002">
    <property type="protein sequence ID" value="RCW77014.1"/>
    <property type="molecule type" value="Genomic_DNA"/>
</dbReference>
<feature type="transmembrane region" description="Helical" evidence="1">
    <location>
        <begin position="167"/>
        <end position="187"/>
    </location>
</feature>
<feature type="transmembrane region" description="Helical" evidence="1">
    <location>
        <begin position="193"/>
        <end position="215"/>
    </location>
</feature>
<sequence length="449" mass="52307">MGKKENLENIDLLKSLEQLMEDFSIPDCLREKTIKILETKKKTMSDEEVYRYLEQLGSEEINTLPVDLMNEKWLQSVYASDSEWVEEEVDFFVKASYEPFDEKVEASPPLIRGMSQNAQKSYIAISSNLFNIFSQIDDIFYQKKTTKPTKNEDDFSTPNKVSRSLKVVFGNILMLIGYIFALVAFILSGEEGMGAYLTIYLFMAMLPFLIGLFLLKDVTLKNFYKHTVFRGYFYLSFIVPIAFMILINFDQWKKDLLYEPDFILLHLASNEWISVIEYALFAILIISTGYIIFQRKHLKKLLLVFSISFIIFAGVQYVSFKDYQAIATDGVIHSSFGSKETYEWGEVEGVHLYGKTESFGTGTSRSEEFRWSFEFHMENGDTILFDPFSYREGPIEESIKIKNKMETENIPMKIEPLTEEDRTLLEVGMDYEEAELKEEFFKLFEIDSF</sequence>
<keyword evidence="1" id="KW-1133">Transmembrane helix</keyword>
<accession>A0A368YFQ0</accession>
<comment type="caution">
    <text evidence="2">The sequence shown here is derived from an EMBL/GenBank/DDBJ whole genome shotgun (WGS) entry which is preliminary data.</text>
</comment>
<dbReference type="Proteomes" id="UP000252585">
    <property type="component" value="Unassembled WGS sequence"/>
</dbReference>
<dbReference type="AlphaFoldDB" id="A0A368YFQ0"/>
<evidence type="ECO:0000256" key="1">
    <source>
        <dbReference type="SAM" id="Phobius"/>
    </source>
</evidence>
<dbReference type="OrthoDB" id="2814527at2"/>
<feature type="transmembrane region" description="Helical" evidence="1">
    <location>
        <begin position="272"/>
        <end position="293"/>
    </location>
</feature>
<reference evidence="2 3" key="1">
    <citation type="submission" date="2018-07" db="EMBL/GenBank/DDBJ databases">
        <title>Genomic Encyclopedia of Type Strains, Phase IV (KMG-IV): sequencing the most valuable type-strain genomes for metagenomic binning, comparative biology and taxonomic classification.</title>
        <authorList>
            <person name="Goeker M."/>
        </authorList>
    </citation>
    <scope>NUCLEOTIDE SEQUENCE [LARGE SCALE GENOMIC DNA]</scope>
    <source>
        <strain evidence="2 3">DSM 27696</strain>
    </source>
</reference>
<organism evidence="2 3">
    <name type="scientific">Saliterribacillus persicus</name>
    <dbReference type="NCBI Taxonomy" id="930114"/>
    <lineage>
        <taxon>Bacteria</taxon>
        <taxon>Bacillati</taxon>
        <taxon>Bacillota</taxon>
        <taxon>Bacilli</taxon>
        <taxon>Bacillales</taxon>
        <taxon>Bacillaceae</taxon>
        <taxon>Saliterribacillus</taxon>
    </lineage>
</organism>
<proteinExistence type="predicted"/>
<keyword evidence="3" id="KW-1185">Reference proteome</keyword>
<protein>
    <submittedName>
        <fullName evidence="2">Uncharacterized protein</fullName>
    </submittedName>
</protein>
<dbReference type="RefSeq" id="WP_114351770.1">
    <property type="nucleotide sequence ID" value="NZ_QPJJ01000002.1"/>
</dbReference>
<gene>
    <name evidence="2" type="ORF">DFR57_102289</name>
</gene>
<evidence type="ECO:0000313" key="2">
    <source>
        <dbReference type="EMBL" id="RCW77014.1"/>
    </source>
</evidence>
<feature type="transmembrane region" description="Helical" evidence="1">
    <location>
        <begin position="300"/>
        <end position="318"/>
    </location>
</feature>
<evidence type="ECO:0000313" key="3">
    <source>
        <dbReference type="Proteomes" id="UP000252585"/>
    </source>
</evidence>
<keyword evidence="1" id="KW-0812">Transmembrane</keyword>
<name>A0A368YFQ0_9BACI</name>
<feature type="transmembrane region" description="Helical" evidence="1">
    <location>
        <begin position="227"/>
        <end position="249"/>
    </location>
</feature>
<keyword evidence="1" id="KW-0472">Membrane</keyword>